<name>A0ACC1MCR9_9APHY</name>
<accession>A0ACC1MCR9</accession>
<evidence type="ECO:0000313" key="2">
    <source>
        <dbReference type="Proteomes" id="UP001144978"/>
    </source>
</evidence>
<protein>
    <submittedName>
        <fullName evidence="1">Uncharacterized protein</fullName>
    </submittedName>
</protein>
<dbReference type="EMBL" id="JANSHE010007454">
    <property type="protein sequence ID" value="KAJ2960368.1"/>
    <property type="molecule type" value="Genomic_DNA"/>
</dbReference>
<evidence type="ECO:0000313" key="1">
    <source>
        <dbReference type="EMBL" id="KAJ2960368.1"/>
    </source>
</evidence>
<sequence length="187" mass="21388">MIRSPRTDVKSIHSKEVSCYTVTTPKTYVPAAQYREQKLPAARKPWDQQYLPFIVSQALTMRNRAQGAVPFRKAELRKAPRRAFSAAKQEGSSHRTRYWALRQGRCNALATRSRGRVKAHLPPHPARPYKRTGQRDALYTQRPPPIPSALAVRKPYNSCQSPRRSRATCRIARPICLTLSAHPHYPH</sequence>
<reference evidence="1" key="1">
    <citation type="submission" date="2022-08" db="EMBL/GenBank/DDBJ databases">
        <title>Genome Sequence of Pycnoporus sanguineus.</title>
        <authorList>
            <person name="Buettner E."/>
        </authorList>
    </citation>
    <scope>NUCLEOTIDE SEQUENCE</scope>
    <source>
        <strain evidence="1">CG-C14</strain>
    </source>
</reference>
<gene>
    <name evidence="1" type="ORF">NUW54_g14436</name>
</gene>
<comment type="caution">
    <text evidence="1">The sequence shown here is derived from an EMBL/GenBank/DDBJ whole genome shotgun (WGS) entry which is preliminary data.</text>
</comment>
<keyword evidence="2" id="KW-1185">Reference proteome</keyword>
<proteinExistence type="predicted"/>
<dbReference type="Proteomes" id="UP001144978">
    <property type="component" value="Unassembled WGS sequence"/>
</dbReference>
<organism evidence="1 2">
    <name type="scientific">Trametes sanguinea</name>
    <dbReference type="NCBI Taxonomy" id="158606"/>
    <lineage>
        <taxon>Eukaryota</taxon>
        <taxon>Fungi</taxon>
        <taxon>Dikarya</taxon>
        <taxon>Basidiomycota</taxon>
        <taxon>Agaricomycotina</taxon>
        <taxon>Agaricomycetes</taxon>
        <taxon>Polyporales</taxon>
        <taxon>Polyporaceae</taxon>
        <taxon>Trametes</taxon>
    </lineage>
</organism>